<feature type="domain" description="Nucleotidyl transferase" evidence="6">
    <location>
        <begin position="7"/>
        <end position="275"/>
    </location>
</feature>
<dbReference type="GO" id="GO:0016779">
    <property type="term" value="F:nucleotidyltransferase activity"/>
    <property type="evidence" value="ECO:0007669"/>
    <property type="project" value="UniProtKB-KW"/>
</dbReference>
<dbReference type="Gene3D" id="3.90.550.10">
    <property type="entry name" value="Spore Coat Polysaccharide Biosynthesis Protein SpsA, Chain A"/>
    <property type="match status" value="1"/>
</dbReference>
<evidence type="ECO:0000313" key="8">
    <source>
        <dbReference type="Proteomes" id="UP001179842"/>
    </source>
</evidence>
<evidence type="ECO:0000259" key="6">
    <source>
        <dbReference type="Pfam" id="PF00483"/>
    </source>
</evidence>
<evidence type="ECO:0000256" key="3">
    <source>
        <dbReference type="ARBA" id="ARBA00022679"/>
    </source>
</evidence>
<dbReference type="InterPro" id="IPR029044">
    <property type="entry name" value="Nucleotide-diphossugar_trans"/>
</dbReference>
<evidence type="ECO:0000256" key="5">
    <source>
        <dbReference type="ARBA" id="ARBA00048128"/>
    </source>
</evidence>
<comment type="catalytic activity">
    <reaction evidence="5">
        <text>alpha-D-glucose 1-phosphate + UTP + H(+) = UDP-alpha-D-glucose + diphosphate</text>
        <dbReference type="Rhea" id="RHEA:19889"/>
        <dbReference type="ChEBI" id="CHEBI:15378"/>
        <dbReference type="ChEBI" id="CHEBI:33019"/>
        <dbReference type="ChEBI" id="CHEBI:46398"/>
        <dbReference type="ChEBI" id="CHEBI:58601"/>
        <dbReference type="ChEBI" id="CHEBI:58885"/>
        <dbReference type="EC" id="2.7.7.9"/>
    </reaction>
</comment>
<proteinExistence type="inferred from homology"/>
<dbReference type="InterPro" id="IPR005771">
    <property type="entry name" value="GalU_uridylyltTrfase_bac/arc"/>
</dbReference>
<evidence type="ECO:0000256" key="2">
    <source>
        <dbReference type="ARBA" id="ARBA00012415"/>
    </source>
</evidence>
<name>A0ABY8LTN7_9BACT</name>
<keyword evidence="3" id="KW-0808">Transferase</keyword>
<dbReference type="SUPFAM" id="SSF53448">
    <property type="entry name" value="Nucleotide-diphospho-sugar transferases"/>
    <property type="match status" value="1"/>
</dbReference>
<dbReference type="PANTHER" id="PTHR43197">
    <property type="entry name" value="UTP--GLUCOSE-1-PHOSPHATE URIDYLYLTRANSFERASE"/>
    <property type="match status" value="1"/>
</dbReference>
<evidence type="ECO:0000256" key="1">
    <source>
        <dbReference type="ARBA" id="ARBA00006890"/>
    </source>
</evidence>
<dbReference type="Proteomes" id="UP001179842">
    <property type="component" value="Chromosome"/>
</dbReference>
<dbReference type="EMBL" id="CP122979">
    <property type="protein sequence ID" value="WGI36606.1"/>
    <property type="molecule type" value="Genomic_DNA"/>
</dbReference>
<sequence>MKVKKLIIPAAGWGTRFLPLTKTVHKELVPILNKPAIDYLVEEAIDSGIEEIWLIISPRKEQLLEYFRVYYDLEEELRQKNKDELLNLLQKTNFDKSSKIKIGTIYQDEQLGLGHAISLISRKIKNEPFAVILGDDLIYSPNKPAIKQLIDEFNKKQASILGVTSVPWENVNKYGIVVPKNLEEKNEKVFEIASAVEKPDVKNAPSNKAIIGRYVFTPEIVTLLKQTLPGVGGEIQLVDAFPELMKTQKIFAFELEGTRYDLGSIEGFVKANIDYALNDLKIKQSIIEHIKEKKL</sequence>
<dbReference type="PANTHER" id="PTHR43197:SF1">
    <property type="entry name" value="UTP--GLUCOSE-1-PHOSPHATE URIDYLYLTRANSFERASE"/>
    <property type="match status" value="1"/>
</dbReference>
<dbReference type="RefSeq" id="WP_280101907.1">
    <property type="nucleotide sequence ID" value="NZ_CP122979.1"/>
</dbReference>
<organism evidence="7 8">
    <name type="scientific">Mesomycoplasma lagogenitalium</name>
    <dbReference type="NCBI Taxonomy" id="171286"/>
    <lineage>
        <taxon>Bacteria</taxon>
        <taxon>Bacillati</taxon>
        <taxon>Mycoplasmatota</taxon>
        <taxon>Mycoplasmoidales</taxon>
        <taxon>Metamycoplasmataceae</taxon>
        <taxon>Mesomycoplasma</taxon>
    </lineage>
</organism>
<keyword evidence="4 7" id="KW-0548">Nucleotidyltransferase</keyword>
<accession>A0ABY8LTN7</accession>
<evidence type="ECO:0000313" key="7">
    <source>
        <dbReference type="EMBL" id="WGI36606.1"/>
    </source>
</evidence>
<evidence type="ECO:0000256" key="4">
    <source>
        <dbReference type="ARBA" id="ARBA00022695"/>
    </source>
</evidence>
<dbReference type="InterPro" id="IPR005835">
    <property type="entry name" value="NTP_transferase_dom"/>
</dbReference>
<protein>
    <recommendedName>
        <fullName evidence="2">UTP--glucose-1-phosphate uridylyltransferase</fullName>
        <ecNumber evidence="2">2.7.7.9</ecNumber>
    </recommendedName>
</protein>
<dbReference type="EC" id="2.7.7.9" evidence="2"/>
<keyword evidence="8" id="KW-1185">Reference proteome</keyword>
<comment type="similarity">
    <text evidence="1">Belongs to the UDPGP type 2 family.</text>
</comment>
<gene>
    <name evidence="7" type="ORF">QEG99_04040</name>
</gene>
<dbReference type="CDD" id="cd02541">
    <property type="entry name" value="UGPase_prokaryotic"/>
    <property type="match status" value="1"/>
</dbReference>
<dbReference type="Pfam" id="PF00483">
    <property type="entry name" value="NTP_transferase"/>
    <property type="match status" value="1"/>
</dbReference>
<reference evidence="7" key="1">
    <citation type="submission" date="2023-04" db="EMBL/GenBank/DDBJ databases">
        <title>Completed genome of Mycoplasma lagogenitalium type strain 12MS.</title>
        <authorList>
            <person name="Spergser J."/>
        </authorList>
    </citation>
    <scope>NUCLEOTIDE SEQUENCE</scope>
    <source>
        <strain evidence="7">12MS</strain>
    </source>
</reference>